<dbReference type="GO" id="GO:0000978">
    <property type="term" value="F:RNA polymerase II cis-regulatory region sequence-specific DNA binding"/>
    <property type="evidence" value="ECO:0007669"/>
    <property type="project" value="TreeGrafter"/>
</dbReference>
<evidence type="ECO:0000259" key="9">
    <source>
        <dbReference type="PROSITE" id="PS50157"/>
    </source>
</evidence>
<evidence type="ECO:0000256" key="5">
    <source>
        <dbReference type="ARBA" id="ARBA00022833"/>
    </source>
</evidence>
<dbReference type="SUPFAM" id="SSF57667">
    <property type="entry name" value="beta-beta-alpha zinc fingers"/>
    <property type="match status" value="2"/>
</dbReference>
<dbReference type="PROSITE" id="PS50157">
    <property type="entry name" value="ZINC_FINGER_C2H2_2"/>
    <property type="match status" value="4"/>
</dbReference>
<dbReference type="Pfam" id="PF00096">
    <property type="entry name" value="zf-C2H2"/>
    <property type="match status" value="1"/>
</dbReference>
<dbReference type="Gene3D" id="3.30.160.60">
    <property type="entry name" value="Classic Zinc Finger"/>
    <property type="match status" value="4"/>
</dbReference>
<keyword evidence="2" id="KW-0479">Metal-binding</keyword>
<organism evidence="10 11">
    <name type="scientific">Pseudolycoriella hygida</name>
    <dbReference type="NCBI Taxonomy" id="35572"/>
    <lineage>
        <taxon>Eukaryota</taxon>
        <taxon>Metazoa</taxon>
        <taxon>Ecdysozoa</taxon>
        <taxon>Arthropoda</taxon>
        <taxon>Hexapoda</taxon>
        <taxon>Insecta</taxon>
        <taxon>Pterygota</taxon>
        <taxon>Neoptera</taxon>
        <taxon>Endopterygota</taxon>
        <taxon>Diptera</taxon>
        <taxon>Nematocera</taxon>
        <taxon>Sciaroidea</taxon>
        <taxon>Sciaridae</taxon>
        <taxon>Pseudolycoriella</taxon>
    </lineage>
</organism>
<feature type="domain" description="C2H2-type" evidence="9">
    <location>
        <begin position="240"/>
        <end position="267"/>
    </location>
</feature>
<dbReference type="PROSITE" id="PS00028">
    <property type="entry name" value="ZINC_FINGER_C2H2_1"/>
    <property type="match status" value="3"/>
</dbReference>
<keyword evidence="4 8" id="KW-0863">Zinc-finger</keyword>
<evidence type="ECO:0000256" key="8">
    <source>
        <dbReference type="PROSITE-ProRule" id="PRU00042"/>
    </source>
</evidence>
<evidence type="ECO:0000256" key="2">
    <source>
        <dbReference type="ARBA" id="ARBA00022723"/>
    </source>
</evidence>
<dbReference type="InterPro" id="IPR036236">
    <property type="entry name" value="Znf_C2H2_sf"/>
</dbReference>
<dbReference type="EMBL" id="WJQU01000001">
    <property type="protein sequence ID" value="KAJ6647809.1"/>
    <property type="molecule type" value="Genomic_DNA"/>
</dbReference>
<dbReference type="Proteomes" id="UP001151699">
    <property type="component" value="Chromosome A"/>
</dbReference>
<protein>
    <submittedName>
        <fullName evidence="10">Zinc finger protein</fullName>
    </submittedName>
</protein>
<proteinExistence type="predicted"/>
<dbReference type="SMART" id="SM00355">
    <property type="entry name" value="ZnF_C2H2"/>
    <property type="match status" value="5"/>
</dbReference>
<feature type="domain" description="C2H2-type" evidence="9">
    <location>
        <begin position="324"/>
        <end position="351"/>
    </location>
</feature>
<evidence type="ECO:0000313" key="11">
    <source>
        <dbReference type="Proteomes" id="UP001151699"/>
    </source>
</evidence>
<feature type="domain" description="C2H2-type" evidence="9">
    <location>
        <begin position="296"/>
        <end position="323"/>
    </location>
</feature>
<keyword evidence="6" id="KW-0238">DNA-binding</keyword>
<dbReference type="GO" id="GO:0003700">
    <property type="term" value="F:DNA-binding transcription factor activity"/>
    <property type="evidence" value="ECO:0007669"/>
    <property type="project" value="TreeGrafter"/>
</dbReference>
<dbReference type="AlphaFoldDB" id="A0A9Q0NED8"/>
<accession>A0A9Q0NED8</accession>
<keyword evidence="11" id="KW-1185">Reference proteome</keyword>
<evidence type="ECO:0000256" key="1">
    <source>
        <dbReference type="ARBA" id="ARBA00004123"/>
    </source>
</evidence>
<dbReference type="InterPro" id="IPR050589">
    <property type="entry name" value="Ikaros_C2H2-ZF"/>
</dbReference>
<dbReference type="PANTHER" id="PTHR24404:SF110">
    <property type="entry name" value="C2H2-TYPE DOMAIN-CONTAINING PROTEIN"/>
    <property type="match status" value="1"/>
</dbReference>
<keyword evidence="5" id="KW-0862">Zinc</keyword>
<dbReference type="Pfam" id="PF16064">
    <property type="entry name" value="DUF4806"/>
    <property type="match status" value="1"/>
</dbReference>
<keyword evidence="7" id="KW-0539">Nucleus</keyword>
<dbReference type="GO" id="GO:0006357">
    <property type="term" value="P:regulation of transcription by RNA polymerase II"/>
    <property type="evidence" value="ECO:0007669"/>
    <property type="project" value="TreeGrafter"/>
</dbReference>
<dbReference type="InterPro" id="IPR032071">
    <property type="entry name" value="DUF4806"/>
</dbReference>
<keyword evidence="3" id="KW-0677">Repeat</keyword>
<dbReference type="GO" id="GO:0005634">
    <property type="term" value="C:nucleus"/>
    <property type="evidence" value="ECO:0007669"/>
    <property type="project" value="UniProtKB-SubCell"/>
</dbReference>
<sequence>MMVVIKKMSKNLSRFVKYADEDFDEIRRLLPVKRVEFLDSFDQRITDDTDFRRKVLLYLRGFKGSGIPNDFTSVMRKIMDDEVLYLFNLKGIMNKRSLENYKFMDIIHGQFCDVIIKLNNGFSIPCHFCVIASQSLFVGNNRDVTLLGDHYEHVKLLIKILRIDNALELRQFFDLESEAINAEDITLKVKQRRINAGFQYKTQQTQPAQSKKHSCNGCNFKCYRPSEMLIHINNCKSDNKKCSLCEATFETMTEFKCHLVRHDNDKPFFCNECGVRFVTKTALNLHSPKHSNTTNHMCPFCGKGFKWKHGLNNHLIVHSTEKKLLCDECGYSTNHLKTLRAHQLTHGGQDFR</sequence>
<dbReference type="InterPro" id="IPR013087">
    <property type="entry name" value="Znf_C2H2_type"/>
</dbReference>
<evidence type="ECO:0000256" key="6">
    <source>
        <dbReference type="ARBA" id="ARBA00023125"/>
    </source>
</evidence>
<dbReference type="GO" id="GO:0008270">
    <property type="term" value="F:zinc ion binding"/>
    <property type="evidence" value="ECO:0007669"/>
    <property type="project" value="UniProtKB-KW"/>
</dbReference>
<evidence type="ECO:0000256" key="7">
    <source>
        <dbReference type="ARBA" id="ARBA00023242"/>
    </source>
</evidence>
<comment type="caution">
    <text evidence="10">The sequence shown here is derived from an EMBL/GenBank/DDBJ whole genome shotgun (WGS) entry which is preliminary data.</text>
</comment>
<reference evidence="10" key="1">
    <citation type="submission" date="2022-07" db="EMBL/GenBank/DDBJ databases">
        <authorList>
            <person name="Trinca V."/>
            <person name="Uliana J.V.C."/>
            <person name="Torres T.T."/>
            <person name="Ward R.J."/>
            <person name="Monesi N."/>
        </authorList>
    </citation>
    <scope>NUCLEOTIDE SEQUENCE</scope>
    <source>
        <strain evidence="10">HSMRA1968</strain>
        <tissue evidence="10">Whole embryos</tissue>
    </source>
</reference>
<dbReference type="PANTHER" id="PTHR24404">
    <property type="entry name" value="ZINC FINGER PROTEIN"/>
    <property type="match status" value="1"/>
</dbReference>
<name>A0A9Q0NED8_9DIPT</name>
<feature type="non-terminal residue" evidence="10">
    <location>
        <position position="1"/>
    </location>
</feature>
<dbReference type="OrthoDB" id="6077919at2759"/>
<evidence type="ECO:0000313" key="10">
    <source>
        <dbReference type="EMBL" id="KAJ6647809.1"/>
    </source>
</evidence>
<gene>
    <name evidence="10" type="primary">ZNF333</name>
    <name evidence="10" type="ORF">Bhyg_03032</name>
</gene>
<feature type="domain" description="C2H2-type" evidence="9">
    <location>
        <begin position="268"/>
        <end position="295"/>
    </location>
</feature>
<evidence type="ECO:0000256" key="4">
    <source>
        <dbReference type="ARBA" id="ARBA00022771"/>
    </source>
</evidence>
<evidence type="ECO:0000256" key="3">
    <source>
        <dbReference type="ARBA" id="ARBA00022737"/>
    </source>
</evidence>
<comment type="subcellular location">
    <subcellularLocation>
        <location evidence="1">Nucleus</location>
    </subcellularLocation>
</comment>